<evidence type="ECO:0000313" key="2">
    <source>
        <dbReference type="Proteomes" id="UP001597414"/>
    </source>
</evidence>
<dbReference type="InterPro" id="IPR026350">
    <property type="entry name" value="GxxExxY"/>
</dbReference>
<keyword evidence="2" id="KW-1185">Reference proteome</keyword>
<dbReference type="EMBL" id="JBHUIV010000002">
    <property type="protein sequence ID" value="MFD2200111.1"/>
    <property type="molecule type" value="Genomic_DNA"/>
</dbReference>
<dbReference type="Pfam" id="PF13366">
    <property type="entry name" value="PDDEXK_3"/>
    <property type="match status" value="1"/>
</dbReference>
<proteinExistence type="predicted"/>
<dbReference type="Proteomes" id="UP001597414">
    <property type="component" value="Unassembled WGS sequence"/>
</dbReference>
<sequence length="137" mass="15893">MDVTKSKIKDLTYLINGAAIEVHKNLGPGLLESVYHNCFAYELECRGLQFLSEMRIPIAYKELSIESKLRCDFFIENLITVELKAIDSIPPIDEARLISYMKLLKSPKGIIYNFNVINLYHEGQKTYVNDYYTYLKD</sequence>
<reference evidence="2" key="1">
    <citation type="journal article" date="2019" name="Int. J. Syst. Evol. Microbiol.">
        <title>The Global Catalogue of Microorganisms (GCM) 10K type strain sequencing project: providing services to taxonomists for standard genome sequencing and annotation.</title>
        <authorList>
            <consortium name="The Broad Institute Genomics Platform"/>
            <consortium name="The Broad Institute Genome Sequencing Center for Infectious Disease"/>
            <person name="Wu L."/>
            <person name="Ma J."/>
        </authorList>
    </citation>
    <scope>NUCLEOTIDE SEQUENCE [LARGE SCALE GENOMIC DNA]</scope>
    <source>
        <strain evidence="2">KCTC 19812</strain>
    </source>
</reference>
<protein>
    <submittedName>
        <fullName evidence="1">GxxExxY protein</fullName>
    </submittedName>
</protein>
<accession>A0ABW5B3Y9</accession>
<dbReference type="RefSeq" id="WP_380799667.1">
    <property type="nucleotide sequence ID" value="NZ_JBHUIV010000002.1"/>
</dbReference>
<dbReference type="NCBIfam" id="TIGR04256">
    <property type="entry name" value="GxxExxY"/>
    <property type="match status" value="1"/>
</dbReference>
<evidence type="ECO:0000313" key="1">
    <source>
        <dbReference type="EMBL" id="MFD2200111.1"/>
    </source>
</evidence>
<gene>
    <name evidence="1" type="ORF">ACFSKV_00940</name>
</gene>
<comment type="caution">
    <text evidence="1">The sequence shown here is derived from an EMBL/GenBank/DDBJ whole genome shotgun (WGS) entry which is preliminary data.</text>
</comment>
<name>A0ABW5B3Y9_9BACT</name>
<organism evidence="1 2">
    <name type="scientific">Shivajiella indica</name>
    <dbReference type="NCBI Taxonomy" id="872115"/>
    <lineage>
        <taxon>Bacteria</taxon>
        <taxon>Pseudomonadati</taxon>
        <taxon>Bacteroidota</taxon>
        <taxon>Cytophagia</taxon>
        <taxon>Cytophagales</taxon>
        <taxon>Cyclobacteriaceae</taxon>
        <taxon>Shivajiella</taxon>
    </lineage>
</organism>